<sequence>MPPFYPPRLKDRWEMVAMRAAGPGRSPGPAAWSVRGQYNQLHSEVPP</sequence>
<evidence type="ECO:0000313" key="1">
    <source>
        <dbReference type="EMBL" id="TWG19981.1"/>
    </source>
</evidence>
<reference evidence="1 2" key="1">
    <citation type="submission" date="2019-06" db="EMBL/GenBank/DDBJ databases">
        <title>Sequencing the genomes of 1000 actinobacteria strains.</title>
        <authorList>
            <person name="Klenk H.-P."/>
        </authorList>
    </citation>
    <scope>NUCLEOTIDE SEQUENCE [LARGE SCALE GENOMIC DNA]</scope>
    <source>
        <strain evidence="1 2">DSM 45885</strain>
    </source>
</reference>
<dbReference type="AlphaFoldDB" id="A0A561W7X2"/>
<accession>A0A561W7X2</accession>
<comment type="caution">
    <text evidence="1">The sequence shown here is derived from an EMBL/GenBank/DDBJ whole genome shotgun (WGS) entry which is preliminary data.</text>
</comment>
<dbReference type="EMBL" id="VIWZ01000001">
    <property type="protein sequence ID" value="TWG19981.1"/>
    <property type="molecule type" value="Genomic_DNA"/>
</dbReference>
<name>A0A561W7X2_9ACTN</name>
<evidence type="ECO:0000313" key="2">
    <source>
        <dbReference type="Proteomes" id="UP000317685"/>
    </source>
</evidence>
<keyword evidence="2" id="KW-1185">Reference proteome</keyword>
<dbReference type="Proteomes" id="UP000317685">
    <property type="component" value="Unassembled WGS sequence"/>
</dbReference>
<protein>
    <submittedName>
        <fullName evidence="1">Uncharacterized protein</fullName>
    </submittedName>
</protein>
<organism evidence="1 2">
    <name type="scientific">Micromonospora taraxaci</name>
    <dbReference type="NCBI Taxonomy" id="1316803"/>
    <lineage>
        <taxon>Bacteria</taxon>
        <taxon>Bacillati</taxon>
        <taxon>Actinomycetota</taxon>
        <taxon>Actinomycetes</taxon>
        <taxon>Micromonosporales</taxon>
        <taxon>Micromonosporaceae</taxon>
        <taxon>Micromonospora</taxon>
    </lineage>
</organism>
<gene>
    <name evidence="1" type="ORF">FHU34_115374</name>
</gene>
<proteinExistence type="predicted"/>